<keyword evidence="2" id="KW-1185">Reference proteome</keyword>
<reference evidence="1" key="1">
    <citation type="submission" date="2023-08" db="EMBL/GenBank/DDBJ databases">
        <title>Functional and genomic diversity of the sorghum phyllosphere microbiome.</title>
        <authorList>
            <person name="Shade A."/>
        </authorList>
    </citation>
    <scope>NUCLEOTIDE SEQUENCE</scope>
    <source>
        <strain evidence="1">SORGH_AS_0885</strain>
    </source>
</reference>
<comment type="caution">
    <text evidence="1">The sequence shown here is derived from an EMBL/GenBank/DDBJ whole genome shotgun (WGS) entry which is preliminary data.</text>
</comment>
<organism evidence="1 2">
    <name type="scientific">Nocardioides zeae</name>
    <dbReference type="NCBI Taxonomy" id="1457234"/>
    <lineage>
        <taxon>Bacteria</taxon>
        <taxon>Bacillati</taxon>
        <taxon>Actinomycetota</taxon>
        <taxon>Actinomycetes</taxon>
        <taxon>Propionibacteriales</taxon>
        <taxon>Nocardioidaceae</taxon>
        <taxon>Nocardioides</taxon>
    </lineage>
</organism>
<proteinExistence type="predicted"/>
<dbReference type="EC" id="1.1.1.53" evidence="1"/>
<sequence length="254" mass="26488">MELATTPPRFDGRTVLVTGATGGLGAEICRRLAGEGGRVVVTDLDVSRCHELLDALPGEGHRALHLDVASEDSWTEVLGEVSATGGLHALVNNAALGSIATVEDESMEHWDQVVRVDQTGTFLGMKHGGPLVEASGGGAIVNICSILGTVGGFGNSFAYHAAKGAVRTMTKNAALHWATRGVRVNSLHPGFIGTPQLLERYEGSERHAGMLAQTPMGRLGTPVEIAAVVAFLASDDAAYMTGSEIYADGGWTAR</sequence>
<accession>A0ACC6IJJ1</accession>
<evidence type="ECO:0000313" key="2">
    <source>
        <dbReference type="Proteomes" id="UP001261666"/>
    </source>
</evidence>
<keyword evidence="1" id="KW-0560">Oxidoreductase</keyword>
<protein>
    <submittedName>
        <fullName evidence="1">3alpha(Or 20beta)-hydroxysteroid dehydrogenase</fullName>
        <ecNumber evidence="1">1.1.1.53</ecNumber>
    </submittedName>
</protein>
<evidence type="ECO:0000313" key="1">
    <source>
        <dbReference type="EMBL" id="MDR6210750.1"/>
    </source>
</evidence>
<name>A0ACC6IJJ1_9ACTN</name>
<dbReference type="Proteomes" id="UP001261666">
    <property type="component" value="Unassembled WGS sequence"/>
</dbReference>
<gene>
    <name evidence="1" type="ORF">QE364_002465</name>
</gene>
<dbReference type="EMBL" id="JAVIZJ010000006">
    <property type="protein sequence ID" value="MDR6210750.1"/>
    <property type="molecule type" value="Genomic_DNA"/>
</dbReference>